<gene>
    <name evidence="2" type="ORF">BaRGS_00004794</name>
</gene>
<protein>
    <submittedName>
        <fullName evidence="2">Uncharacterized protein</fullName>
    </submittedName>
</protein>
<feature type="region of interest" description="Disordered" evidence="1">
    <location>
        <begin position="86"/>
        <end position="120"/>
    </location>
</feature>
<dbReference type="EMBL" id="JACVVK020000017">
    <property type="protein sequence ID" value="KAK7504062.1"/>
    <property type="molecule type" value="Genomic_DNA"/>
</dbReference>
<organism evidence="2 3">
    <name type="scientific">Batillaria attramentaria</name>
    <dbReference type="NCBI Taxonomy" id="370345"/>
    <lineage>
        <taxon>Eukaryota</taxon>
        <taxon>Metazoa</taxon>
        <taxon>Spiralia</taxon>
        <taxon>Lophotrochozoa</taxon>
        <taxon>Mollusca</taxon>
        <taxon>Gastropoda</taxon>
        <taxon>Caenogastropoda</taxon>
        <taxon>Sorbeoconcha</taxon>
        <taxon>Cerithioidea</taxon>
        <taxon>Batillariidae</taxon>
        <taxon>Batillaria</taxon>
    </lineage>
</organism>
<accession>A0ABD0LX29</accession>
<dbReference type="AlphaFoldDB" id="A0ABD0LX29"/>
<evidence type="ECO:0000313" key="2">
    <source>
        <dbReference type="EMBL" id="KAK7504062.1"/>
    </source>
</evidence>
<dbReference type="Proteomes" id="UP001519460">
    <property type="component" value="Unassembled WGS sequence"/>
</dbReference>
<proteinExistence type="predicted"/>
<evidence type="ECO:0000313" key="3">
    <source>
        <dbReference type="Proteomes" id="UP001519460"/>
    </source>
</evidence>
<reference evidence="2 3" key="1">
    <citation type="journal article" date="2023" name="Sci. Data">
        <title>Genome assembly of the Korean intertidal mud-creeper Batillaria attramentaria.</title>
        <authorList>
            <person name="Patra A.K."/>
            <person name="Ho P.T."/>
            <person name="Jun S."/>
            <person name="Lee S.J."/>
            <person name="Kim Y."/>
            <person name="Won Y.J."/>
        </authorList>
    </citation>
    <scope>NUCLEOTIDE SEQUENCE [LARGE SCALE GENOMIC DNA]</scope>
    <source>
        <strain evidence="2">Wonlab-2016</strain>
    </source>
</reference>
<comment type="caution">
    <text evidence="2">The sequence shown here is derived from an EMBL/GenBank/DDBJ whole genome shotgun (WGS) entry which is preliminary data.</text>
</comment>
<sequence length="120" mass="13797">MKVSTQFWQSFWPVKVWLVRPDFLKARQLKKLSVFRKKYIILLLKLRKLLATHICRMHWRLGGGRRVIKSTFSQLAPGFLRLPTPPASALASAGGDSHAMDGNRKRRHLQLGPPVARSNR</sequence>
<evidence type="ECO:0000256" key="1">
    <source>
        <dbReference type="SAM" id="MobiDB-lite"/>
    </source>
</evidence>
<keyword evidence="3" id="KW-1185">Reference proteome</keyword>
<name>A0ABD0LX29_9CAEN</name>